<dbReference type="GO" id="GO:0030515">
    <property type="term" value="F:snoRNA binding"/>
    <property type="evidence" value="ECO:0007669"/>
    <property type="project" value="TreeGrafter"/>
</dbReference>
<evidence type="ECO:0000313" key="7">
    <source>
        <dbReference type="EMBL" id="KAG8468221.1"/>
    </source>
</evidence>
<dbReference type="FunFam" id="2.130.10.10:FF:000157">
    <property type="entry name" value="WD repeat domain 3"/>
    <property type="match status" value="1"/>
</dbReference>
<dbReference type="GO" id="GO:0032040">
    <property type="term" value="C:small-subunit processome"/>
    <property type="evidence" value="ECO:0007669"/>
    <property type="project" value="TreeGrafter"/>
</dbReference>
<feature type="region of interest" description="Disordered" evidence="5">
    <location>
        <begin position="1059"/>
        <end position="1112"/>
    </location>
</feature>
<dbReference type="EMBL" id="JAGTXO010000004">
    <property type="protein sequence ID" value="KAG8468221.1"/>
    <property type="molecule type" value="Genomic_DNA"/>
</dbReference>
<feature type="repeat" description="WD" evidence="4">
    <location>
        <begin position="729"/>
        <end position="770"/>
    </location>
</feature>
<dbReference type="CDD" id="cd00200">
    <property type="entry name" value="WD40"/>
    <property type="match status" value="1"/>
</dbReference>
<feature type="repeat" description="WD" evidence="4">
    <location>
        <begin position="687"/>
        <end position="728"/>
    </location>
</feature>
<dbReference type="InterPro" id="IPR020472">
    <property type="entry name" value="WD40_PAC1"/>
</dbReference>
<dbReference type="PROSITE" id="PS50294">
    <property type="entry name" value="WD_REPEATS_REGION"/>
    <property type="match status" value="5"/>
</dbReference>
<dbReference type="GO" id="GO:0030490">
    <property type="term" value="P:maturation of SSU-rRNA"/>
    <property type="evidence" value="ECO:0007669"/>
    <property type="project" value="TreeGrafter"/>
</dbReference>
<name>A0A8J5XG48_DIALT</name>
<dbReference type="PANTHER" id="PTHR19853:SF0">
    <property type="entry name" value="WD REPEAT-CONTAINING PROTEIN 3"/>
    <property type="match status" value="1"/>
</dbReference>
<keyword evidence="1 4" id="KW-0853">WD repeat</keyword>
<dbReference type="GO" id="GO:0034388">
    <property type="term" value="C:Pwp2p-containing subcomplex of 90S preribosome"/>
    <property type="evidence" value="ECO:0007669"/>
    <property type="project" value="TreeGrafter"/>
</dbReference>
<evidence type="ECO:0000313" key="8">
    <source>
        <dbReference type="Proteomes" id="UP000751190"/>
    </source>
</evidence>
<evidence type="ECO:0000256" key="2">
    <source>
        <dbReference type="ARBA" id="ARBA00022737"/>
    </source>
</evidence>
<dbReference type="PROSITE" id="PS00678">
    <property type="entry name" value="WD_REPEATS_1"/>
    <property type="match status" value="1"/>
</dbReference>
<reference evidence="7" key="1">
    <citation type="submission" date="2021-05" db="EMBL/GenBank/DDBJ databases">
        <title>The genome of the haptophyte Pavlova lutheri (Diacronema luteri, Pavlovales) - a model for lipid biosynthesis in eukaryotic algae.</title>
        <authorList>
            <person name="Hulatt C.J."/>
            <person name="Posewitz M.C."/>
        </authorList>
    </citation>
    <scope>NUCLEOTIDE SEQUENCE</scope>
    <source>
        <strain evidence="7">NIVA-4/92</strain>
    </source>
</reference>
<comment type="caution">
    <text evidence="7">The sequence shown here is derived from an EMBL/GenBank/DDBJ whole genome shotgun (WGS) entry which is preliminary data.</text>
</comment>
<dbReference type="OMA" id="MNIPLTC"/>
<evidence type="ECO:0000256" key="1">
    <source>
        <dbReference type="ARBA" id="ARBA00022574"/>
    </source>
</evidence>
<gene>
    <name evidence="7" type="ORF">KFE25_013304</name>
</gene>
<evidence type="ECO:0000256" key="3">
    <source>
        <dbReference type="ARBA" id="ARBA00038229"/>
    </source>
</evidence>
<dbReference type="SUPFAM" id="SSF50978">
    <property type="entry name" value="WD40 repeat-like"/>
    <property type="match status" value="2"/>
</dbReference>
<evidence type="ECO:0000256" key="5">
    <source>
        <dbReference type="SAM" id="MobiDB-lite"/>
    </source>
</evidence>
<dbReference type="PANTHER" id="PTHR19853">
    <property type="entry name" value="WD REPEAT CONTAINING PROTEIN 3 WDR3"/>
    <property type="match status" value="1"/>
</dbReference>
<evidence type="ECO:0000256" key="4">
    <source>
        <dbReference type="PROSITE-ProRule" id="PRU00221"/>
    </source>
</evidence>
<feature type="repeat" description="WD" evidence="4">
    <location>
        <begin position="175"/>
        <end position="200"/>
    </location>
</feature>
<dbReference type="InterPro" id="IPR007148">
    <property type="entry name" value="SSU_processome_Utp12"/>
</dbReference>
<keyword evidence="8" id="KW-1185">Reference proteome</keyword>
<sequence length="1112" mass="114814">MVKAYLRYAQHDAFGVIASPNCNAVVHPDGTVFTGALESVLRWSARTGVIAQRLRAAAASGPGAEAVAEVVRLELDAAGGTLAVGHFDGRIRLWDLASGAERVALYGHRRAITALRFDRSGLQLASGSADTDVVLWDVTAEAGLFRLHGHRDAVTDLCFLDGARARAAPSDVRAGTHLLSCGKDSLIKVWDLQQQACVHTAAGHTGEVWALDASPDGSRLVTAGADDAARVWRVRLPEAGAAVSDGGALLVPAGSLARRGKARAVSVRFDPTGRVLAIASLDRAVDLFAVRSAAELKRAAKRRASRAAERAARKVRRKEARAAGTFVDGDDEAVHEADGEDDARDDGGLFAGDDGALDASADSSLEFAPMPALRASGKLSSAAFLPAARGGAQADGGAPARGAMRAAAAALGATVGAADGGPAARRAGAHAPPPDAVLVLALRSNALAAYAVRAQASAGAGAADVAGGGGDEAEAADAARAGGGGSVQQASVVDACGHRSEVRALCLSGDGRLAATVSDGQACVWSADGGSCLHALPCGYGLCCAFVAAATHLLVGTKSGDLQLFAIASAALVQTLPAHEAKPVWALAVLPGGLGVASAGGDKALRTWQLEALRETAEGGGGGGDGAPAAPASKVAALRLSAERVLRLTDEALAVAPSPDGRLLCVALLDGTVKVLFADSLKFYLSLYGHKLPALTLDVASDCAILASGSGDKSVRLWGLDFGDCRRALHGHTDAVTAVRFVRETHYVLSASKDRTVRYWDADTFQQLLVLQGHTAEVWGLDVSRDGALIASAGRDRSVRLWRRTDEQLFVEEEREAQLEALFVGAQLQGERDEGVDAAAERALMGSGARDDGADGVGSGSGALVESGAAGRRSIDSLRGTERLLEALSVLKADDERRAEYEAAIALWEKNGGGKAGVRRPVLVPNGLLLGKSPDDYLLHTLRSVRPADLEQALLLLPFSGVVALLTRLAPLPCAPTSTELVAKVALFAARVHHRQLSASPSLAPIVAQLSARLDSALRKERAVVGYNLAVLRHLRDEAEAQGDGRLFEDAIEARAARVRAAKEPGAQTKLRGGGKHGRGADRPPKPKVAHAQAPVKPPTGKAKANGRNKGS</sequence>
<dbReference type="InterPro" id="IPR051570">
    <property type="entry name" value="TBC1_cilium_biogenesis"/>
</dbReference>
<dbReference type="OrthoDB" id="407922at2759"/>
<dbReference type="Pfam" id="PF25173">
    <property type="entry name" value="Beta-prop_WDR3_1st"/>
    <property type="match status" value="1"/>
</dbReference>
<dbReference type="SMART" id="SM00320">
    <property type="entry name" value="WD40"/>
    <property type="match status" value="12"/>
</dbReference>
<accession>A0A8J5XG48</accession>
<comment type="similarity">
    <text evidence="3">Belongs to the WD repeat WDR3/UTP12 family.</text>
</comment>
<feature type="repeat" description="WD" evidence="4">
    <location>
        <begin position="771"/>
        <end position="802"/>
    </location>
</feature>
<dbReference type="Proteomes" id="UP000751190">
    <property type="component" value="Unassembled WGS sequence"/>
</dbReference>
<dbReference type="PRINTS" id="PR00320">
    <property type="entry name" value="GPROTEINBRPT"/>
</dbReference>
<proteinExistence type="inferred from homology"/>
<feature type="domain" description="Small-subunit processome Utp12" evidence="6">
    <location>
        <begin position="934"/>
        <end position="1036"/>
    </location>
</feature>
<feature type="region of interest" description="Disordered" evidence="5">
    <location>
        <begin position="321"/>
        <end position="351"/>
    </location>
</feature>
<organism evidence="7 8">
    <name type="scientific">Diacronema lutheri</name>
    <name type="common">Unicellular marine alga</name>
    <name type="synonym">Monochrysis lutheri</name>
    <dbReference type="NCBI Taxonomy" id="2081491"/>
    <lineage>
        <taxon>Eukaryota</taxon>
        <taxon>Haptista</taxon>
        <taxon>Haptophyta</taxon>
        <taxon>Pavlovophyceae</taxon>
        <taxon>Pavlovales</taxon>
        <taxon>Pavlovaceae</taxon>
        <taxon>Diacronema</taxon>
    </lineage>
</organism>
<dbReference type="AlphaFoldDB" id="A0A8J5XG48"/>
<dbReference type="Gene3D" id="2.130.10.10">
    <property type="entry name" value="YVTN repeat-like/Quinoprotein amine dehydrogenase"/>
    <property type="match status" value="4"/>
</dbReference>
<evidence type="ECO:0000259" key="6">
    <source>
        <dbReference type="Pfam" id="PF04003"/>
    </source>
</evidence>
<dbReference type="Pfam" id="PF25172">
    <property type="entry name" value="Beta-prop_WDR3_2nd"/>
    <property type="match status" value="1"/>
</dbReference>
<dbReference type="Pfam" id="PF04003">
    <property type="entry name" value="Utp12"/>
    <property type="match status" value="1"/>
</dbReference>
<dbReference type="InterPro" id="IPR019775">
    <property type="entry name" value="WD40_repeat_CS"/>
</dbReference>
<keyword evidence="2" id="KW-0677">Repeat</keyword>
<dbReference type="InterPro" id="IPR001680">
    <property type="entry name" value="WD40_rpt"/>
</dbReference>
<dbReference type="InterPro" id="IPR015943">
    <property type="entry name" value="WD40/YVTN_repeat-like_dom_sf"/>
</dbReference>
<dbReference type="PROSITE" id="PS50082">
    <property type="entry name" value="WD_REPEATS_2"/>
    <property type="match status" value="7"/>
</dbReference>
<feature type="repeat" description="WD" evidence="4">
    <location>
        <begin position="201"/>
        <end position="235"/>
    </location>
</feature>
<feature type="repeat" description="WD" evidence="4">
    <location>
        <begin position="105"/>
        <end position="138"/>
    </location>
</feature>
<feature type="repeat" description="WD" evidence="4">
    <location>
        <begin position="70"/>
        <end position="104"/>
    </location>
</feature>
<dbReference type="InterPro" id="IPR036322">
    <property type="entry name" value="WD40_repeat_dom_sf"/>
</dbReference>
<protein>
    <recommendedName>
        <fullName evidence="6">Small-subunit processome Utp12 domain-containing protein</fullName>
    </recommendedName>
</protein>